<sequence length="552" mass="60033">MPQNLSAIPLEILLQICEKLSLGDLAKFVLTSKYFAAVGTPRLYDQLFFHRIAKKVNIAKLQSDFVLNYVAAKSSKLLRCRAANGRSMLHYIAAAGNEVLLATFLKWGADISVRCGKGETALHVALEKGQDAIAVQLLEAGADVLTPARGRPTLAFLHNDLSRPTAEKVIWAIQAAGGDISACGPGGHTALHYASRSGHDHIVKVLLENGADALATNKYGHIPLASAVLHRRVEVSRILLDAMTRDPRGYDLNAPLASLKDIPSSWVPERRGHYFETGYTLLHSAVSIFHPPTVQLLLDFGADPLAESNPPGWPGRTPFDIAVIGRCPELVSLIAGMKNPPVFWKSNGYIQSGFETCVREAYPGTVRTLVDLYKQGKVDLDITAATPVMLYACTYYGSHVMDEDVNDSITSCLSAGADINAQDKDGKTALHLLCEPGDSEHNKAKIRLIEYFLSRGADWTIRDKHGNTALHVAADNGDVEYDVVVRHIIQVATEREKEILASPNNSGETPLHLYLAGADAADQKNQQIIKLLSDGYGINAAERGNIQSRTTH</sequence>
<feature type="repeat" description="ANK" evidence="3">
    <location>
        <begin position="117"/>
        <end position="149"/>
    </location>
</feature>
<dbReference type="SUPFAM" id="SSF48403">
    <property type="entry name" value="Ankyrin repeat"/>
    <property type="match status" value="1"/>
</dbReference>
<evidence type="ECO:0000256" key="2">
    <source>
        <dbReference type="ARBA" id="ARBA00023043"/>
    </source>
</evidence>
<accession>A0A8H4GSE2</accession>
<dbReference type="PROSITE" id="PS50088">
    <property type="entry name" value="ANK_REPEAT"/>
    <property type="match status" value="6"/>
</dbReference>
<name>A0A8H4GSE2_9EURO</name>
<dbReference type="InterPro" id="IPR036770">
    <property type="entry name" value="Ankyrin_rpt-contain_sf"/>
</dbReference>
<dbReference type="Proteomes" id="UP000653565">
    <property type="component" value="Unassembled WGS sequence"/>
</dbReference>
<feature type="domain" description="F-box" evidence="4">
    <location>
        <begin position="2"/>
        <end position="47"/>
    </location>
</feature>
<proteinExistence type="predicted"/>
<keyword evidence="1" id="KW-0677">Repeat</keyword>
<dbReference type="Gene3D" id="1.25.40.20">
    <property type="entry name" value="Ankyrin repeat-containing domain"/>
    <property type="match status" value="4"/>
</dbReference>
<feature type="repeat" description="ANK" evidence="3">
    <location>
        <begin position="84"/>
        <end position="116"/>
    </location>
</feature>
<dbReference type="PANTHER" id="PTHR24198:SF165">
    <property type="entry name" value="ANKYRIN REPEAT-CONTAINING PROTEIN-RELATED"/>
    <property type="match status" value="1"/>
</dbReference>
<evidence type="ECO:0000256" key="3">
    <source>
        <dbReference type="PROSITE-ProRule" id="PRU00023"/>
    </source>
</evidence>
<keyword evidence="2 3" id="KW-0040">ANK repeat</keyword>
<feature type="repeat" description="ANK" evidence="3">
    <location>
        <begin position="425"/>
        <end position="464"/>
    </location>
</feature>
<reference evidence="5" key="1">
    <citation type="journal article" date="2020" name="bioRxiv">
        <title>Genomic and phenotypic heterogeneity of clinical isolates of the human pathogens Aspergillus fumigatus, Aspergillus lentulus and Aspergillus fumigatiaffinis.</title>
        <authorList>
            <person name="dos Santos R.A.C."/>
            <person name="Steenwyk J.L."/>
            <person name="Rivero-Menendez O."/>
            <person name="Mead M.E."/>
            <person name="Silva L.P."/>
            <person name="Bastos R.W."/>
            <person name="Alastruey-Izquierdo A."/>
            <person name="Goldman G.H."/>
            <person name="Rokas A."/>
        </authorList>
    </citation>
    <scope>NUCLEOTIDE SEQUENCE</scope>
    <source>
        <strain evidence="5">CNM-CM6805</strain>
    </source>
</reference>
<organism evidence="5 6">
    <name type="scientific">Aspergillus fumigatiaffinis</name>
    <dbReference type="NCBI Taxonomy" id="340414"/>
    <lineage>
        <taxon>Eukaryota</taxon>
        <taxon>Fungi</taxon>
        <taxon>Dikarya</taxon>
        <taxon>Ascomycota</taxon>
        <taxon>Pezizomycotina</taxon>
        <taxon>Eurotiomycetes</taxon>
        <taxon>Eurotiomycetidae</taxon>
        <taxon>Eurotiales</taxon>
        <taxon>Aspergillaceae</taxon>
        <taxon>Aspergillus</taxon>
        <taxon>Aspergillus subgen. Fumigati</taxon>
    </lineage>
</organism>
<evidence type="ECO:0000259" key="4">
    <source>
        <dbReference type="PROSITE" id="PS50181"/>
    </source>
</evidence>
<gene>
    <name evidence="5" type="ORF">CNMCM6805_003115</name>
</gene>
<evidence type="ECO:0000256" key="1">
    <source>
        <dbReference type="ARBA" id="ARBA00022737"/>
    </source>
</evidence>
<dbReference type="PANTHER" id="PTHR24198">
    <property type="entry name" value="ANKYRIN REPEAT AND PROTEIN KINASE DOMAIN-CONTAINING PROTEIN"/>
    <property type="match status" value="1"/>
</dbReference>
<keyword evidence="6" id="KW-1185">Reference proteome</keyword>
<dbReference type="InterPro" id="IPR002110">
    <property type="entry name" value="Ankyrin_rpt"/>
</dbReference>
<dbReference type="EMBL" id="JAAAPX010000187">
    <property type="protein sequence ID" value="KAF4227330.1"/>
    <property type="molecule type" value="Genomic_DNA"/>
</dbReference>
<feature type="repeat" description="ANK" evidence="3">
    <location>
        <begin position="277"/>
        <end position="309"/>
    </location>
</feature>
<comment type="caution">
    <text evidence="5">The sequence shown here is derived from an EMBL/GenBank/DDBJ whole genome shotgun (WGS) entry which is preliminary data.</text>
</comment>
<feature type="repeat" description="ANK" evidence="3">
    <location>
        <begin position="186"/>
        <end position="218"/>
    </location>
</feature>
<dbReference type="AlphaFoldDB" id="A0A8H4GSE2"/>
<dbReference type="Pfam" id="PF00023">
    <property type="entry name" value="Ank"/>
    <property type="match status" value="1"/>
</dbReference>
<dbReference type="PROSITE" id="PS50181">
    <property type="entry name" value="FBOX"/>
    <property type="match status" value="1"/>
</dbReference>
<reference evidence="5" key="2">
    <citation type="submission" date="2020-04" db="EMBL/GenBank/DDBJ databases">
        <authorList>
            <person name="Santos R.A.C."/>
            <person name="Steenwyk J.L."/>
            <person name="Rivero-Menendez O."/>
            <person name="Mead M.E."/>
            <person name="Silva L.P."/>
            <person name="Bastos R.W."/>
            <person name="Alastruey-Izquierdo A."/>
            <person name="Goldman G.H."/>
            <person name="Rokas A."/>
        </authorList>
    </citation>
    <scope>NUCLEOTIDE SEQUENCE</scope>
    <source>
        <strain evidence="5">CNM-CM6805</strain>
    </source>
</reference>
<feature type="repeat" description="ANK" evidence="3">
    <location>
        <begin position="465"/>
        <end position="490"/>
    </location>
</feature>
<protein>
    <recommendedName>
        <fullName evidence="4">F-box domain-containing protein</fullName>
    </recommendedName>
</protein>
<evidence type="ECO:0000313" key="5">
    <source>
        <dbReference type="EMBL" id="KAF4227330.1"/>
    </source>
</evidence>
<dbReference type="SMART" id="SM00248">
    <property type="entry name" value="ANK"/>
    <property type="match status" value="10"/>
</dbReference>
<dbReference type="Pfam" id="PF12796">
    <property type="entry name" value="Ank_2"/>
    <property type="match status" value="3"/>
</dbReference>
<dbReference type="PROSITE" id="PS50297">
    <property type="entry name" value="ANK_REP_REGION"/>
    <property type="match status" value="6"/>
</dbReference>
<dbReference type="CDD" id="cd09917">
    <property type="entry name" value="F-box_SF"/>
    <property type="match status" value="1"/>
</dbReference>
<dbReference type="PRINTS" id="PR01415">
    <property type="entry name" value="ANKYRIN"/>
</dbReference>
<evidence type="ECO:0000313" key="6">
    <source>
        <dbReference type="Proteomes" id="UP000653565"/>
    </source>
</evidence>
<dbReference type="InterPro" id="IPR001810">
    <property type="entry name" value="F-box_dom"/>
</dbReference>